<name>A0AA88GKT3_NAELO</name>
<protein>
    <submittedName>
        <fullName evidence="3">Uncharacterized protein</fullName>
    </submittedName>
</protein>
<comment type="caution">
    <text evidence="3">The sequence shown here is derived from an EMBL/GenBank/DDBJ whole genome shotgun (WGS) entry which is preliminary data.</text>
</comment>
<evidence type="ECO:0000256" key="2">
    <source>
        <dbReference type="SAM" id="Phobius"/>
    </source>
</evidence>
<keyword evidence="2" id="KW-0472">Membrane</keyword>
<evidence type="ECO:0000313" key="4">
    <source>
        <dbReference type="Proteomes" id="UP000816034"/>
    </source>
</evidence>
<dbReference type="Gene3D" id="3.40.50.300">
    <property type="entry name" value="P-loop containing nucleotide triphosphate hydrolases"/>
    <property type="match status" value="1"/>
</dbReference>
<feature type="transmembrane region" description="Helical" evidence="2">
    <location>
        <begin position="96"/>
        <end position="118"/>
    </location>
</feature>
<dbReference type="InterPro" id="IPR027417">
    <property type="entry name" value="P-loop_NTPase"/>
</dbReference>
<accession>A0AA88GKT3</accession>
<dbReference type="RefSeq" id="XP_044545837.1">
    <property type="nucleotide sequence ID" value="XM_044698266.1"/>
</dbReference>
<reference evidence="3 4" key="1">
    <citation type="journal article" date="2018" name="BMC Genomics">
        <title>The genome of Naegleria lovaniensis, the basis for a comparative approach to unravel pathogenicity factors of the human pathogenic amoeba N. fowleri.</title>
        <authorList>
            <person name="Liechti N."/>
            <person name="Schurch N."/>
            <person name="Bruggmann R."/>
            <person name="Wittwer M."/>
        </authorList>
    </citation>
    <scope>NUCLEOTIDE SEQUENCE [LARGE SCALE GENOMIC DNA]</scope>
    <source>
        <strain evidence="3 4">ATCC 30569</strain>
    </source>
</reference>
<gene>
    <name evidence="3" type="ORF">C9374_008214</name>
</gene>
<keyword evidence="2" id="KW-1133">Transmembrane helix</keyword>
<feature type="region of interest" description="Disordered" evidence="1">
    <location>
        <begin position="1"/>
        <end position="42"/>
    </location>
</feature>
<dbReference type="Proteomes" id="UP000816034">
    <property type="component" value="Unassembled WGS sequence"/>
</dbReference>
<evidence type="ECO:0000256" key="1">
    <source>
        <dbReference type="SAM" id="MobiDB-lite"/>
    </source>
</evidence>
<keyword evidence="4" id="KW-1185">Reference proteome</keyword>
<dbReference type="SUPFAM" id="SSF52540">
    <property type="entry name" value="P-loop containing nucleoside triphosphate hydrolases"/>
    <property type="match status" value="1"/>
</dbReference>
<evidence type="ECO:0000313" key="3">
    <source>
        <dbReference type="EMBL" id="KAG2378575.1"/>
    </source>
</evidence>
<dbReference type="GeneID" id="68100668"/>
<keyword evidence="2" id="KW-0812">Transmembrane</keyword>
<feature type="transmembrane region" description="Helical" evidence="2">
    <location>
        <begin position="547"/>
        <end position="565"/>
    </location>
</feature>
<dbReference type="AlphaFoldDB" id="A0AA88GKT3"/>
<proteinExistence type="predicted"/>
<sequence>MKLASTEYTTPESLDSANLAEKTSQPPTAPTFQDSNPSIPQITTDVAVSDPSRVNSNPSIPNDQPQVKTHLFALLEKISSFFHVVKEVYSTRKKTIWFFHIISLIAFLFGCLIIFAQLEHSFDWLRYSVYMTMFPFKTTGFGIYSGVPTFNYPQFKIATPLWNSVKNPSMNFVFDFSLHTDHLKLNKEKGLQQQLPPMKWFQLSFESNGNCFADHTILIQQGDPNYYFRVSNSDLNVNLNVQVPFRSGNYECSNFQTPLSLKFSIILADASTENRISYEYITTFWANEFMGSFSDVNQFGWKPVRVAMIGNTASGKSTFVNELGDFTTVSNRIKLVSDVSQTKQKDHSTRMVQRYRLWEPGKHSLIPLPLEVQDPPGHDAGVMDRVPMYLEYLVKFKIPPGVDIVTDCSVNPYTCLKNFENNYEEHAEVIIYMIPFDLIERMKDRIATNLKLFHLLHIPVILVVTCGEETNQKIIQDEIEKLDGHSYHAVVISREHYTNNAPLSEEVQRRVGQILLHVFHIVKSRRGAFKTWTVIVRRVLLEVVSKHFVYVAILLMVNVSVFWILSRKIRREHNSQKIKTE</sequence>
<dbReference type="EMBL" id="PYSW02000032">
    <property type="protein sequence ID" value="KAG2378575.1"/>
    <property type="molecule type" value="Genomic_DNA"/>
</dbReference>
<dbReference type="CDD" id="cd00882">
    <property type="entry name" value="Ras_like_GTPase"/>
    <property type="match status" value="1"/>
</dbReference>
<organism evidence="3 4">
    <name type="scientific">Naegleria lovaniensis</name>
    <name type="common">Amoeba</name>
    <dbReference type="NCBI Taxonomy" id="51637"/>
    <lineage>
        <taxon>Eukaryota</taxon>
        <taxon>Discoba</taxon>
        <taxon>Heterolobosea</taxon>
        <taxon>Tetramitia</taxon>
        <taxon>Eutetramitia</taxon>
        <taxon>Vahlkampfiidae</taxon>
        <taxon>Naegleria</taxon>
    </lineage>
</organism>